<gene>
    <name evidence="1" type="ORF">Q31a_25310</name>
</gene>
<keyword evidence="2" id="KW-1185">Reference proteome</keyword>
<proteinExistence type="predicted"/>
<evidence type="ECO:0000313" key="1">
    <source>
        <dbReference type="EMBL" id="QDV24216.1"/>
    </source>
</evidence>
<dbReference type="KEGG" id="ahel:Q31a_25310"/>
<sequence>MNTQITRRKVTPEMLIRRGKHGFAIPSQPVMGSVSPAEPPFRCLQRSGQLTKEGVSEDVLSDEEINIGLARELL</sequence>
<evidence type="ECO:0000313" key="2">
    <source>
        <dbReference type="Proteomes" id="UP000318017"/>
    </source>
</evidence>
<dbReference type="AlphaFoldDB" id="A0A518G6K5"/>
<dbReference type="Proteomes" id="UP000318017">
    <property type="component" value="Chromosome"/>
</dbReference>
<protein>
    <submittedName>
        <fullName evidence="1">Uncharacterized protein</fullName>
    </submittedName>
</protein>
<reference evidence="1 2" key="1">
    <citation type="submission" date="2019-02" db="EMBL/GenBank/DDBJ databases">
        <title>Deep-cultivation of Planctomycetes and their phenomic and genomic characterization uncovers novel biology.</title>
        <authorList>
            <person name="Wiegand S."/>
            <person name="Jogler M."/>
            <person name="Boedeker C."/>
            <person name="Pinto D."/>
            <person name="Vollmers J."/>
            <person name="Rivas-Marin E."/>
            <person name="Kohn T."/>
            <person name="Peeters S.H."/>
            <person name="Heuer A."/>
            <person name="Rast P."/>
            <person name="Oberbeckmann S."/>
            <person name="Bunk B."/>
            <person name="Jeske O."/>
            <person name="Meyerdierks A."/>
            <person name="Storesund J.E."/>
            <person name="Kallscheuer N."/>
            <person name="Luecker S."/>
            <person name="Lage O.M."/>
            <person name="Pohl T."/>
            <person name="Merkel B.J."/>
            <person name="Hornburger P."/>
            <person name="Mueller R.-W."/>
            <person name="Bruemmer F."/>
            <person name="Labrenz M."/>
            <person name="Spormann A.M."/>
            <person name="Op den Camp H."/>
            <person name="Overmann J."/>
            <person name="Amann R."/>
            <person name="Jetten M.S.M."/>
            <person name="Mascher T."/>
            <person name="Medema M.H."/>
            <person name="Devos D.P."/>
            <person name="Kaster A.-K."/>
            <person name="Ovreas L."/>
            <person name="Rohde M."/>
            <person name="Galperin M.Y."/>
            <person name="Jogler C."/>
        </authorList>
    </citation>
    <scope>NUCLEOTIDE SEQUENCE [LARGE SCALE GENOMIC DNA]</scope>
    <source>
        <strain evidence="1 2">Q31a</strain>
    </source>
</reference>
<accession>A0A518G6K5</accession>
<dbReference type="EMBL" id="CP036298">
    <property type="protein sequence ID" value="QDV24216.1"/>
    <property type="molecule type" value="Genomic_DNA"/>
</dbReference>
<name>A0A518G6K5_9BACT</name>
<organism evidence="1 2">
    <name type="scientific">Aureliella helgolandensis</name>
    <dbReference type="NCBI Taxonomy" id="2527968"/>
    <lineage>
        <taxon>Bacteria</taxon>
        <taxon>Pseudomonadati</taxon>
        <taxon>Planctomycetota</taxon>
        <taxon>Planctomycetia</taxon>
        <taxon>Pirellulales</taxon>
        <taxon>Pirellulaceae</taxon>
        <taxon>Aureliella</taxon>
    </lineage>
</organism>